<name>A0A916YSS7_9SPHN</name>
<evidence type="ECO:0008006" key="4">
    <source>
        <dbReference type="Google" id="ProtNLM"/>
    </source>
</evidence>
<accession>A0A916YSS7</accession>
<feature type="chain" id="PRO_5037218323" description="UrcA family protein" evidence="1">
    <location>
        <begin position="22"/>
        <end position="99"/>
    </location>
</feature>
<evidence type="ECO:0000313" key="2">
    <source>
        <dbReference type="EMBL" id="GGD58892.1"/>
    </source>
</evidence>
<dbReference type="InterPro" id="IPR030972">
    <property type="entry name" value="UrcA_uranyl"/>
</dbReference>
<evidence type="ECO:0000256" key="1">
    <source>
        <dbReference type="SAM" id="SignalP"/>
    </source>
</evidence>
<dbReference type="AlphaFoldDB" id="A0A916YSS7"/>
<gene>
    <name evidence="2" type="ORF">GCM10010990_05250</name>
</gene>
<keyword evidence="3" id="KW-1185">Reference proteome</keyword>
<sequence>MRKIALAVAMCGGLLASPALANPDTQEITVSVGDRSGNVQQRVALVSEIRDAAREVCTVGRVNKGPMNDRQKSCFRRAMIDARAQLADMERDRAMRSGG</sequence>
<dbReference type="RefSeq" id="WP_066773031.1">
    <property type="nucleotide sequence ID" value="NZ_BMIP01000001.1"/>
</dbReference>
<dbReference type="NCBIfam" id="TIGR04433">
    <property type="entry name" value="UrcA_uranyl"/>
    <property type="match status" value="1"/>
</dbReference>
<comment type="caution">
    <text evidence="2">The sequence shown here is derived from an EMBL/GenBank/DDBJ whole genome shotgun (WGS) entry which is preliminary data.</text>
</comment>
<keyword evidence="1" id="KW-0732">Signal</keyword>
<dbReference type="OrthoDB" id="7475043at2"/>
<dbReference type="Proteomes" id="UP000612349">
    <property type="component" value="Unassembled WGS sequence"/>
</dbReference>
<dbReference type="EMBL" id="BMIP01000001">
    <property type="protein sequence ID" value="GGD58892.1"/>
    <property type="molecule type" value="Genomic_DNA"/>
</dbReference>
<evidence type="ECO:0000313" key="3">
    <source>
        <dbReference type="Proteomes" id="UP000612349"/>
    </source>
</evidence>
<protein>
    <recommendedName>
        <fullName evidence="4">UrcA family protein</fullName>
    </recommendedName>
</protein>
<reference evidence="2" key="1">
    <citation type="journal article" date="2014" name="Int. J. Syst. Evol. Microbiol.">
        <title>Complete genome sequence of Corynebacterium casei LMG S-19264T (=DSM 44701T), isolated from a smear-ripened cheese.</title>
        <authorList>
            <consortium name="US DOE Joint Genome Institute (JGI-PGF)"/>
            <person name="Walter F."/>
            <person name="Albersmeier A."/>
            <person name="Kalinowski J."/>
            <person name="Ruckert C."/>
        </authorList>
    </citation>
    <scope>NUCLEOTIDE SEQUENCE</scope>
    <source>
        <strain evidence="2">CGMCC 1.15360</strain>
    </source>
</reference>
<reference evidence="2" key="2">
    <citation type="submission" date="2020-09" db="EMBL/GenBank/DDBJ databases">
        <authorList>
            <person name="Sun Q."/>
            <person name="Zhou Y."/>
        </authorList>
    </citation>
    <scope>NUCLEOTIDE SEQUENCE</scope>
    <source>
        <strain evidence="2">CGMCC 1.15360</strain>
    </source>
</reference>
<organism evidence="2 3">
    <name type="scientific">Croceicoccus mobilis</name>
    <dbReference type="NCBI Taxonomy" id="1703339"/>
    <lineage>
        <taxon>Bacteria</taxon>
        <taxon>Pseudomonadati</taxon>
        <taxon>Pseudomonadota</taxon>
        <taxon>Alphaproteobacteria</taxon>
        <taxon>Sphingomonadales</taxon>
        <taxon>Erythrobacteraceae</taxon>
        <taxon>Croceicoccus</taxon>
    </lineage>
</organism>
<proteinExistence type="predicted"/>
<feature type="signal peptide" evidence="1">
    <location>
        <begin position="1"/>
        <end position="21"/>
    </location>
</feature>